<dbReference type="Pfam" id="PF01206">
    <property type="entry name" value="TusA"/>
    <property type="match status" value="1"/>
</dbReference>
<dbReference type="Proteomes" id="UP000580654">
    <property type="component" value="Unassembled WGS sequence"/>
</dbReference>
<sequence>MTLSRMEHNHGATCELDISRETCPMTFVRTRLALDRMAAGEVLLVTLRGEEPRRNVPRTATEQGHAVLAEEEGPDGTARLWIRKAG</sequence>
<dbReference type="PANTHER" id="PTHR33279:SF19">
    <property type="entry name" value="SSL1707 PROTEIN"/>
    <property type="match status" value="1"/>
</dbReference>
<evidence type="ECO:0000259" key="2">
    <source>
        <dbReference type="Pfam" id="PF01206"/>
    </source>
</evidence>
<protein>
    <submittedName>
        <fullName evidence="3">TusA-related sulfurtransferase</fullName>
    </submittedName>
</protein>
<comment type="caution">
    <text evidence="3">The sequence shown here is derived from an EMBL/GenBank/DDBJ whole genome shotgun (WGS) entry which is preliminary data.</text>
</comment>
<dbReference type="InterPro" id="IPR036868">
    <property type="entry name" value="TusA-like_sf"/>
</dbReference>
<dbReference type="AlphaFoldDB" id="A0A840XYX0"/>
<keyword evidence="4" id="KW-1185">Reference proteome</keyword>
<feature type="domain" description="UPF0033" evidence="2">
    <location>
        <begin position="15"/>
        <end position="84"/>
    </location>
</feature>
<accession>A0A840XYX0</accession>
<dbReference type="RefSeq" id="WP_246417779.1">
    <property type="nucleotide sequence ID" value="NZ_JACIJD010000002.1"/>
</dbReference>
<comment type="similarity">
    <text evidence="1">Belongs to the sulfur carrier protein TusA family.</text>
</comment>
<gene>
    <name evidence="3" type="ORF">FHS87_000485</name>
</gene>
<organism evidence="3 4">
    <name type="scientific">Muricoccus pecuniae</name>
    <dbReference type="NCBI Taxonomy" id="693023"/>
    <lineage>
        <taxon>Bacteria</taxon>
        <taxon>Pseudomonadati</taxon>
        <taxon>Pseudomonadota</taxon>
        <taxon>Alphaproteobacteria</taxon>
        <taxon>Acetobacterales</taxon>
        <taxon>Roseomonadaceae</taxon>
        <taxon>Muricoccus</taxon>
    </lineage>
</organism>
<dbReference type="SUPFAM" id="SSF64307">
    <property type="entry name" value="SirA-like"/>
    <property type="match status" value="1"/>
</dbReference>
<evidence type="ECO:0000313" key="3">
    <source>
        <dbReference type="EMBL" id="MBB5692470.1"/>
    </source>
</evidence>
<dbReference type="GO" id="GO:0016740">
    <property type="term" value="F:transferase activity"/>
    <property type="evidence" value="ECO:0007669"/>
    <property type="project" value="UniProtKB-KW"/>
</dbReference>
<dbReference type="Gene3D" id="3.30.110.40">
    <property type="entry name" value="TusA-like domain"/>
    <property type="match status" value="1"/>
</dbReference>
<evidence type="ECO:0000256" key="1">
    <source>
        <dbReference type="ARBA" id="ARBA00008984"/>
    </source>
</evidence>
<name>A0A840XYX0_9PROT</name>
<dbReference type="EMBL" id="JACIJD010000002">
    <property type="protein sequence ID" value="MBB5692470.1"/>
    <property type="molecule type" value="Genomic_DNA"/>
</dbReference>
<dbReference type="PANTHER" id="PTHR33279">
    <property type="entry name" value="SULFUR CARRIER PROTEIN YEDF-RELATED"/>
    <property type="match status" value="1"/>
</dbReference>
<keyword evidence="3" id="KW-0808">Transferase</keyword>
<proteinExistence type="inferred from homology"/>
<dbReference type="CDD" id="cd00291">
    <property type="entry name" value="SirA_YedF_YeeD"/>
    <property type="match status" value="1"/>
</dbReference>
<evidence type="ECO:0000313" key="4">
    <source>
        <dbReference type="Proteomes" id="UP000580654"/>
    </source>
</evidence>
<reference evidence="3 4" key="1">
    <citation type="submission" date="2020-08" db="EMBL/GenBank/DDBJ databases">
        <title>Genomic Encyclopedia of Type Strains, Phase IV (KMG-IV): sequencing the most valuable type-strain genomes for metagenomic binning, comparative biology and taxonomic classification.</title>
        <authorList>
            <person name="Goeker M."/>
        </authorList>
    </citation>
    <scope>NUCLEOTIDE SEQUENCE [LARGE SCALE GENOMIC DNA]</scope>
    <source>
        <strain evidence="3 4">DSM 25622</strain>
    </source>
</reference>
<dbReference type="InterPro" id="IPR001455">
    <property type="entry name" value="TusA-like"/>
</dbReference>